<dbReference type="Gene3D" id="3.40.710.10">
    <property type="entry name" value="DD-peptidase/beta-lactamase superfamily"/>
    <property type="match status" value="1"/>
</dbReference>
<dbReference type="PANTHER" id="PTHR30627">
    <property type="entry name" value="PEPTIDOGLYCAN D,D-TRANSPEPTIDASE"/>
    <property type="match status" value="1"/>
</dbReference>
<evidence type="ECO:0000256" key="4">
    <source>
        <dbReference type="ARBA" id="ARBA00022692"/>
    </source>
</evidence>
<protein>
    <recommendedName>
        <fullName evidence="15">Penicillin-binding protein 2</fullName>
    </recommendedName>
</protein>
<accession>A0A2H0TIR2</accession>
<dbReference type="GO" id="GO:0005886">
    <property type="term" value="C:plasma membrane"/>
    <property type="evidence" value="ECO:0007669"/>
    <property type="project" value="TreeGrafter"/>
</dbReference>
<comment type="subcellular location">
    <subcellularLocation>
        <location evidence="2">Cell membrane</location>
    </subcellularLocation>
    <subcellularLocation>
        <location evidence="1">Membrane</location>
        <topology evidence="1">Single-pass membrane protein</topology>
    </subcellularLocation>
</comment>
<dbReference type="GO" id="GO:0008658">
    <property type="term" value="F:penicillin binding"/>
    <property type="evidence" value="ECO:0007669"/>
    <property type="project" value="InterPro"/>
</dbReference>
<keyword evidence="9" id="KW-0961">Cell wall biogenesis/degradation</keyword>
<dbReference type="PANTHER" id="PTHR30627:SF2">
    <property type="entry name" value="PEPTIDOGLYCAN D,D-TRANSPEPTIDASE MRDA"/>
    <property type="match status" value="1"/>
</dbReference>
<evidence type="ECO:0000256" key="9">
    <source>
        <dbReference type="ARBA" id="ARBA00023316"/>
    </source>
</evidence>
<evidence type="ECO:0000313" key="13">
    <source>
        <dbReference type="EMBL" id="PIR70685.1"/>
    </source>
</evidence>
<dbReference type="Proteomes" id="UP000229383">
    <property type="component" value="Unassembled WGS sequence"/>
</dbReference>
<keyword evidence="3" id="KW-1003">Cell membrane</keyword>
<evidence type="ECO:0000256" key="1">
    <source>
        <dbReference type="ARBA" id="ARBA00004167"/>
    </source>
</evidence>
<dbReference type="InterPro" id="IPR012338">
    <property type="entry name" value="Beta-lactam/transpept-like"/>
</dbReference>
<organism evidence="13 14">
    <name type="scientific">Candidatus Niyogibacteria bacterium CG10_big_fil_rev_8_21_14_0_10_42_19</name>
    <dbReference type="NCBI Taxonomy" id="1974725"/>
    <lineage>
        <taxon>Bacteria</taxon>
        <taxon>Candidatus Niyogiibacteriota</taxon>
    </lineage>
</organism>
<dbReference type="Pfam" id="PF00905">
    <property type="entry name" value="Transpeptidase"/>
    <property type="match status" value="1"/>
</dbReference>
<evidence type="ECO:0000313" key="14">
    <source>
        <dbReference type="Proteomes" id="UP000229383"/>
    </source>
</evidence>
<keyword evidence="7 10" id="KW-1133">Transmembrane helix</keyword>
<evidence type="ECO:0000256" key="7">
    <source>
        <dbReference type="ARBA" id="ARBA00022989"/>
    </source>
</evidence>
<feature type="domain" description="Penicillin-binding protein dimerisation" evidence="12">
    <location>
        <begin position="123"/>
        <end position="231"/>
    </location>
</feature>
<evidence type="ECO:0008006" key="15">
    <source>
        <dbReference type="Google" id="ProtNLM"/>
    </source>
</evidence>
<reference evidence="14" key="1">
    <citation type="submission" date="2017-09" db="EMBL/GenBank/DDBJ databases">
        <title>Depth-based differentiation of microbial function through sediment-hosted aquifers and enrichment of novel symbionts in the deep terrestrial subsurface.</title>
        <authorList>
            <person name="Probst A.J."/>
            <person name="Ladd B."/>
            <person name="Jarett J.K."/>
            <person name="Geller-Mcgrath D.E."/>
            <person name="Sieber C.M.K."/>
            <person name="Emerson J.B."/>
            <person name="Anantharaman K."/>
            <person name="Thomas B.C."/>
            <person name="Malmstrom R."/>
            <person name="Stieglmeier M."/>
            <person name="Klingl A."/>
            <person name="Woyke T."/>
            <person name="Ryan C.M."/>
            <person name="Banfield J.F."/>
        </authorList>
    </citation>
    <scope>NUCLEOTIDE SEQUENCE [LARGE SCALE GENOMIC DNA]</scope>
</reference>
<evidence type="ECO:0000256" key="2">
    <source>
        <dbReference type="ARBA" id="ARBA00004236"/>
    </source>
</evidence>
<dbReference type="InterPro" id="IPR005311">
    <property type="entry name" value="PBP_dimer"/>
</dbReference>
<evidence type="ECO:0000256" key="10">
    <source>
        <dbReference type="SAM" id="Phobius"/>
    </source>
</evidence>
<keyword evidence="4 10" id="KW-0812">Transmembrane</keyword>
<evidence type="ECO:0000256" key="8">
    <source>
        <dbReference type="ARBA" id="ARBA00023136"/>
    </source>
</evidence>
<evidence type="ECO:0000256" key="6">
    <source>
        <dbReference type="ARBA" id="ARBA00022984"/>
    </source>
</evidence>
<keyword evidence="8 10" id="KW-0472">Membrane</keyword>
<evidence type="ECO:0000256" key="3">
    <source>
        <dbReference type="ARBA" id="ARBA00022475"/>
    </source>
</evidence>
<gene>
    <name evidence="13" type="ORF">COU46_00080</name>
</gene>
<evidence type="ECO:0000256" key="5">
    <source>
        <dbReference type="ARBA" id="ARBA00022960"/>
    </source>
</evidence>
<dbReference type="InterPro" id="IPR036138">
    <property type="entry name" value="PBP_dimer_sf"/>
</dbReference>
<evidence type="ECO:0000259" key="11">
    <source>
        <dbReference type="Pfam" id="PF00905"/>
    </source>
</evidence>
<feature type="domain" description="Penicillin-binding protein transpeptidase" evidence="11">
    <location>
        <begin position="270"/>
        <end position="576"/>
    </location>
</feature>
<proteinExistence type="predicted"/>
<dbReference type="InterPro" id="IPR050515">
    <property type="entry name" value="Beta-lactam/transpept"/>
</dbReference>
<comment type="caution">
    <text evidence="13">The sequence shown here is derived from an EMBL/GenBank/DDBJ whole genome shotgun (WGS) entry which is preliminary data.</text>
</comment>
<dbReference type="GO" id="GO:0071555">
    <property type="term" value="P:cell wall organization"/>
    <property type="evidence" value="ECO:0007669"/>
    <property type="project" value="TreeGrafter"/>
</dbReference>
<dbReference type="EMBL" id="PFCN01000002">
    <property type="protein sequence ID" value="PIR70685.1"/>
    <property type="molecule type" value="Genomic_DNA"/>
</dbReference>
<dbReference type="AlphaFoldDB" id="A0A2H0TIR2"/>
<dbReference type="Gene3D" id="3.90.1310.10">
    <property type="entry name" value="Penicillin-binding protein 2a (Domain 2)"/>
    <property type="match status" value="1"/>
</dbReference>
<dbReference type="SUPFAM" id="SSF56519">
    <property type="entry name" value="Penicillin binding protein dimerisation domain"/>
    <property type="match status" value="1"/>
</dbReference>
<feature type="transmembrane region" description="Helical" evidence="10">
    <location>
        <begin position="46"/>
        <end position="66"/>
    </location>
</feature>
<dbReference type="InterPro" id="IPR001460">
    <property type="entry name" value="PCN-bd_Tpept"/>
</dbReference>
<dbReference type="Pfam" id="PF03717">
    <property type="entry name" value="PBP_dimer"/>
    <property type="match status" value="1"/>
</dbReference>
<sequence length="604" mass="66613">MFPRHRKKYKNKEISPDEIFLDSRNIPEFDVESMEGHLEVLLSGRVAFTVYAAYFILAVIFISQLFNLQVVKAGHFRERAYLNRLELRSLIPERGLILDRNGVELAWNEPTFQVVINPDGDNEAVVADNVRWEEAEALLKDMPDLPLRIEPVPVRRYTSLGGFAHLLGYVGYPEDQSYLEYELEEGSKIRLYPRIKIGKTGLEQKFEKKLSGILGAHIAEVNSKGKIVSESKKKDPEPGAPLQLTIDSGMQSVLYNSISGVVNDKGFRGGAGVVLDVKTGDVLAMTSFPELNSNDFSKGISSEEFSKILNDKKNPFFFRALEGLYSPGSVIKPLIALAALNEGVIKPEKQIFSAGSISLPNPYFPGQASVFPDWKAHGWVDLRRALAVSSNVFFYEIGGGFQDQPGLGADRIRMYEEAFGLGRVTGVGLSEASGFIPSPEWKKENVKNDPIWRIGDTYNFSIGQGATQVTPIQMARVIAAIAADGKILKLNIIDGSRSYIENEIDIDAEYFNVVKEGLRMAVAEGTAQALSGLKVKVAGKTGTAEIGDGRVNSWFIGFLPYENPTIAVAVVLESGDIHNLIGAPFASRQFVEWTIANRPEMVGL</sequence>
<dbReference type="SUPFAM" id="SSF56601">
    <property type="entry name" value="beta-lactamase/transpeptidase-like"/>
    <property type="match status" value="1"/>
</dbReference>
<evidence type="ECO:0000259" key="12">
    <source>
        <dbReference type="Pfam" id="PF03717"/>
    </source>
</evidence>
<name>A0A2H0TIR2_9BACT</name>
<keyword evidence="5" id="KW-0133">Cell shape</keyword>
<keyword evidence="6" id="KW-0573">Peptidoglycan synthesis</keyword>